<proteinExistence type="predicted"/>
<reference evidence="1" key="1">
    <citation type="journal article" date="2023" name="G3 (Bethesda)">
        <title>Whole genome assembly and annotation of the endangered Caribbean coral Acropora cervicornis.</title>
        <authorList>
            <person name="Selwyn J.D."/>
            <person name="Vollmer S.V."/>
        </authorList>
    </citation>
    <scope>NUCLEOTIDE SEQUENCE</scope>
    <source>
        <strain evidence="1">K2</strain>
    </source>
</reference>
<evidence type="ECO:0000313" key="2">
    <source>
        <dbReference type="Proteomes" id="UP001249851"/>
    </source>
</evidence>
<protein>
    <submittedName>
        <fullName evidence="1">Uncharacterized protein</fullName>
    </submittedName>
</protein>
<dbReference type="AlphaFoldDB" id="A0AAD9VBG5"/>
<comment type="caution">
    <text evidence="1">The sequence shown here is derived from an EMBL/GenBank/DDBJ whole genome shotgun (WGS) entry which is preliminary data.</text>
</comment>
<organism evidence="1 2">
    <name type="scientific">Acropora cervicornis</name>
    <name type="common">Staghorn coral</name>
    <dbReference type="NCBI Taxonomy" id="6130"/>
    <lineage>
        <taxon>Eukaryota</taxon>
        <taxon>Metazoa</taxon>
        <taxon>Cnidaria</taxon>
        <taxon>Anthozoa</taxon>
        <taxon>Hexacorallia</taxon>
        <taxon>Scleractinia</taxon>
        <taxon>Astrocoeniina</taxon>
        <taxon>Acroporidae</taxon>
        <taxon>Acropora</taxon>
    </lineage>
</organism>
<dbReference type="Proteomes" id="UP001249851">
    <property type="component" value="Unassembled WGS sequence"/>
</dbReference>
<reference evidence="1" key="2">
    <citation type="journal article" date="2023" name="Science">
        <title>Genomic signatures of disease resistance in endangered staghorn corals.</title>
        <authorList>
            <person name="Vollmer S.V."/>
            <person name="Selwyn J.D."/>
            <person name="Despard B.A."/>
            <person name="Roesel C.L."/>
        </authorList>
    </citation>
    <scope>NUCLEOTIDE SEQUENCE</scope>
    <source>
        <strain evidence="1">K2</strain>
    </source>
</reference>
<keyword evidence="2" id="KW-1185">Reference proteome</keyword>
<dbReference type="EMBL" id="JARQWQ010000013">
    <property type="protein sequence ID" value="KAK2567932.1"/>
    <property type="molecule type" value="Genomic_DNA"/>
</dbReference>
<evidence type="ECO:0000313" key="1">
    <source>
        <dbReference type="EMBL" id="KAK2567932.1"/>
    </source>
</evidence>
<accession>A0AAD9VBG5</accession>
<sequence>MDCLLENGHEQGVSRNRLEHQNVVGVLARFQQEHTVVLANLEGMFDQVHINPMNWDALQMTGDDWNDNPAEYGTFVHLFGVSSSPNCADFGFRHTTDDNQNA</sequence>
<name>A0AAD9VBG5_ACRCE</name>
<gene>
    <name evidence="1" type="ORF">P5673_007825</name>
</gene>
<dbReference type="PANTHER" id="PTHR47331">
    <property type="entry name" value="PHD-TYPE DOMAIN-CONTAINING PROTEIN"/>
    <property type="match status" value="1"/>
</dbReference>